<feature type="transmembrane region" description="Helical" evidence="7">
    <location>
        <begin position="433"/>
        <end position="451"/>
    </location>
</feature>
<dbReference type="KEGG" id="ppha:BVH74_13945"/>
<dbReference type="STRING" id="1931241.BVH74_13945"/>
<dbReference type="InterPro" id="IPR051447">
    <property type="entry name" value="Lipoprotein-release_system"/>
</dbReference>
<sequence length="786" mass="86375">MRTLHIKLLRGLWSLKGQGMAIAMVIAIGVGMYVMALTALESLRETQSGFYHDQRFSDVFAELKRAPESVAERIGELPGVAVLDTRVRAPVHIRLSGFNESITGQALSIPDGRQPQLNRLYLRAGEMPETGRDDQVLVSEAFAEAHALVPGDSLDVVINGRFRQLRISGIVLSPEFIYQIRPGDLFPDFARYALIWMNRSALAAAFNMEGAFNDMVIRLAPNASADGVIAQLDPILEPWGGLGAYGRDDQMSHRYLDEELAQLETMARVLPLIFIAVAAFLLNVVSARLIRTQREQIAVLKAFGYDNLTVAGHYLALIAVIVCIGALLGVLLGGWLASGLAGIYQDYFRFPWLHFRVRPQVALTGVVIAGGSALLGTVGALRTAFRLPPAQAMRPEAPARYRRTLIERLGIGWLSQPSRMILRNLERQPVKSGLSVIGIALAVAVMMLTGFQQGAIGHMLDVQFRLAQKQDLTVSFSDPVGYSALYSLRNLPGVYHVEGFRAVPATLRNGHYRYRGALQGFEHPANLFQVLDATLNPIRLPPEGVLLTDHLANLLEIKPGDLLQVQVLDGRRPELEIPVVGIVTEYIGVGAYLSRDYLSRLLGEGPSYSGAFMAAEAEQLERLQHELEGMPKVLGVALRASNIDAFHRLMDETILVFTLFSVLMAGCIAFAVVYNNARIAFAERGRELASLRVLGFTRAETAFILLGELMLLTLLALIPGFVIGAGLCWLLTWGMQTDLYRIPLVLTPRTYAMATLVVLLATLLSASLIWRKLVRLDMIAALKAPE</sequence>
<feature type="transmembrane region" description="Helical" evidence="7">
    <location>
        <begin position="752"/>
        <end position="770"/>
    </location>
</feature>
<dbReference type="EMBL" id="CP020100">
    <property type="protein sequence ID" value="AQZ95784.1"/>
    <property type="molecule type" value="Genomic_DNA"/>
</dbReference>
<name>A0A1V0B7L4_9GAMM</name>
<feature type="transmembrane region" description="Helical" evidence="7">
    <location>
        <begin position="311"/>
        <end position="341"/>
    </location>
</feature>
<dbReference type="RefSeq" id="WP_080050661.1">
    <property type="nucleotide sequence ID" value="NZ_CP020100.1"/>
</dbReference>
<dbReference type="Proteomes" id="UP000243488">
    <property type="component" value="Chromosome"/>
</dbReference>
<protein>
    <submittedName>
        <fullName evidence="10">ABC transporter permease</fullName>
    </submittedName>
</protein>
<dbReference type="GO" id="GO:0044874">
    <property type="term" value="P:lipoprotein localization to outer membrane"/>
    <property type="evidence" value="ECO:0007669"/>
    <property type="project" value="TreeGrafter"/>
</dbReference>
<keyword evidence="6 7" id="KW-0472">Membrane</keyword>
<evidence type="ECO:0000256" key="4">
    <source>
        <dbReference type="ARBA" id="ARBA00022692"/>
    </source>
</evidence>
<evidence type="ECO:0000313" key="11">
    <source>
        <dbReference type="Proteomes" id="UP000243488"/>
    </source>
</evidence>
<evidence type="ECO:0000256" key="3">
    <source>
        <dbReference type="ARBA" id="ARBA00022475"/>
    </source>
</evidence>
<keyword evidence="5 7" id="KW-1133">Transmembrane helix</keyword>
<evidence type="ECO:0000256" key="2">
    <source>
        <dbReference type="ARBA" id="ARBA00005236"/>
    </source>
</evidence>
<evidence type="ECO:0000256" key="5">
    <source>
        <dbReference type="ARBA" id="ARBA00022989"/>
    </source>
</evidence>
<dbReference type="GO" id="GO:0098797">
    <property type="term" value="C:plasma membrane protein complex"/>
    <property type="evidence" value="ECO:0007669"/>
    <property type="project" value="TreeGrafter"/>
</dbReference>
<organism evidence="10 11">
    <name type="scientific">Halopseudomonas phragmitis</name>
    <dbReference type="NCBI Taxonomy" id="1931241"/>
    <lineage>
        <taxon>Bacteria</taxon>
        <taxon>Pseudomonadati</taxon>
        <taxon>Pseudomonadota</taxon>
        <taxon>Gammaproteobacteria</taxon>
        <taxon>Pseudomonadales</taxon>
        <taxon>Pseudomonadaceae</taxon>
        <taxon>Halopseudomonas</taxon>
    </lineage>
</organism>
<evidence type="ECO:0000256" key="1">
    <source>
        <dbReference type="ARBA" id="ARBA00004651"/>
    </source>
</evidence>
<feature type="transmembrane region" description="Helical" evidence="7">
    <location>
        <begin position="361"/>
        <end position="385"/>
    </location>
</feature>
<dbReference type="Pfam" id="PF02687">
    <property type="entry name" value="FtsX"/>
    <property type="match status" value="2"/>
</dbReference>
<feature type="transmembrane region" description="Helical" evidence="7">
    <location>
        <begin position="21"/>
        <end position="40"/>
    </location>
</feature>
<feature type="transmembrane region" description="Helical" evidence="7">
    <location>
        <begin position="702"/>
        <end position="732"/>
    </location>
</feature>
<comment type="subcellular location">
    <subcellularLocation>
        <location evidence="1">Cell membrane</location>
        <topology evidence="1">Multi-pass membrane protein</topology>
    </subcellularLocation>
</comment>
<proteinExistence type="inferred from homology"/>
<accession>A0A1V0B7L4</accession>
<feature type="domain" description="MacB-like periplasmic core" evidence="9">
    <location>
        <begin position="25"/>
        <end position="233"/>
    </location>
</feature>
<gene>
    <name evidence="10" type="ORF">BVH74_13945</name>
</gene>
<dbReference type="Pfam" id="PF12704">
    <property type="entry name" value="MacB_PCD"/>
    <property type="match status" value="1"/>
</dbReference>
<comment type="similarity">
    <text evidence="2">Belongs to the ABC-4 integral membrane protein family. LolC/E subfamily.</text>
</comment>
<evidence type="ECO:0000256" key="6">
    <source>
        <dbReference type="ARBA" id="ARBA00023136"/>
    </source>
</evidence>
<dbReference type="InterPro" id="IPR025857">
    <property type="entry name" value="MacB_PCD"/>
</dbReference>
<feature type="domain" description="ABC3 transporter permease C-terminal" evidence="8">
    <location>
        <begin position="269"/>
        <end position="389"/>
    </location>
</feature>
<evidence type="ECO:0000259" key="8">
    <source>
        <dbReference type="Pfam" id="PF02687"/>
    </source>
</evidence>
<feature type="domain" description="ABC3 transporter permease C-terminal" evidence="8">
    <location>
        <begin position="662"/>
        <end position="776"/>
    </location>
</feature>
<evidence type="ECO:0000256" key="7">
    <source>
        <dbReference type="SAM" id="Phobius"/>
    </source>
</evidence>
<feature type="transmembrane region" description="Helical" evidence="7">
    <location>
        <begin position="654"/>
        <end position="674"/>
    </location>
</feature>
<evidence type="ECO:0000259" key="9">
    <source>
        <dbReference type="Pfam" id="PF12704"/>
    </source>
</evidence>
<dbReference type="InterPro" id="IPR003838">
    <property type="entry name" value="ABC3_permease_C"/>
</dbReference>
<keyword evidence="11" id="KW-1185">Reference proteome</keyword>
<evidence type="ECO:0000313" key="10">
    <source>
        <dbReference type="EMBL" id="AQZ95784.1"/>
    </source>
</evidence>
<dbReference type="PANTHER" id="PTHR30489:SF0">
    <property type="entry name" value="LIPOPROTEIN-RELEASING SYSTEM TRANSMEMBRANE PROTEIN LOLE"/>
    <property type="match status" value="1"/>
</dbReference>
<keyword evidence="4 7" id="KW-0812">Transmembrane</keyword>
<keyword evidence="3" id="KW-1003">Cell membrane</keyword>
<feature type="transmembrane region" description="Helical" evidence="7">
    <location>
        <begin position="269"/>
        <end position="290"/>
    </location>
</feature>
<dbReference type="AlphaFoldDB" id="A0A1V0B7L4"/>
<dbReference type="PANTHER" id="PTHR30489">
    <property type="entry name" value="LIPOPROTEIN-RELEASING SYSTEM TRANSMEMBRANE PROTEIN LOLE"/>
    <property type="match status" value="1"/>
</dbReference>
<reference evidence="10 11" key="1">
    <citation type="submission" date="2017-03" db="EMBL/GenBank/DDBJ databases">
        <title>Complete genome sequence of the novel DNRA strain Pseudomonas sp. S-6-2 isolated from Chinese polluted river sediment. Journal of Biotechnology.</title>
        <authorList>
            <person name="Li J."/>
            <person name="Xiang F."/>
            <person name="Wang L."/>
            <person name="Xi L."/>
            <person name="Liu J."/>
        </authorList>
    </citation>
    <scope>NUCLEOTIDE SEQUENCE [LARGE SCALE GENOMIC DNA]</scope>
    <source>
        <strain evidence="10 11">S-6-2</strain>
    </source>
</reference>